<evidence type="ECO:0000256" key="2">
    <source>
        <dbReference type="ARBA" id="ARBA00023163"/>
    </source>
</evidence>
<dbReference type="Pfam" id="PF03449">
    <property type="entry name" value="GreA_GreB_N"/>
    <property type="match status" value="1"/>
</dbReference>
<feature type="coiled-coil region" evidence="3">
    <location>
        <begin position="14"/>
        <end position="76"/>
    </location>
</feature>
<evidence type="ECO:0000256" key="3">
    <source>
        <dbReference type="SAM" id="Coils"/>
    </source>
</evidence>
<name>A0A1G2E0E5_9BACT</name>
<accession>A0A1G2E0E5</accession>
<dbReference type="PANTHER" id="PTHR30437:SF4">
    <property type="entry name" value="TRANSCRIPTION ELONGATION FACTOR GREA"/>
    <property type="match status" value="1"/>
</dbReference>
<dbReference type="InterPro" id="IPR036805">
    <property type="entry name" value="Tscrpt_elong_fac_GreA/B_N_sf"/>
</dbReference>
<comment type="caution">
    <text evidence="6">The sequence shown here is derived from an EMBL/GenBank/DDBJ whole genome shotgun (WGS) entry which is preliminary data.</text>
</comment>
<evidence type="ECO:0000313" key="7">
    <source>
        <dbReference type="Proteomes" id="UP000177360"/>
    </source>
</evidence>
<dbReference type="InterPro" id="IPR022691">
    <property type="entry name" value="Tscrpt_elong_fac_GreA/B_N"/>
</dbReference>
<dbReference type="PIRSF" id="PIRSF006092">
    <property type="entry name" value="GreA_GreB"/>
    <property type="match status" value="1"/>
</dbReference>
<dbReference type="InterPro" id="IPR036953">
    <property type="entry name" value="GreA/GreB_C_sf"/>
</dbReference>
<dbReference type="GO" id="GO:0006354">
    <property type="term" value="P:DNA-templated transcription elongation"/>
    <property type="evidence" value="ECO:0007669"/>
    <property type="project" value="TreeGrafter"/>
</dbReference>
<feature type="domain" description="Transcription elongation factor GreA/GreB C-terminal" evidence="4">
    <location>
        <begin position="83"/>
        <end position="155"/>
    </location>
</feature>
<dbReference type="Gene3D" id="3.10.50.30">
    <property type="entry name" value="Transcription elongation factor, GreA/GreB, C-terminal domain"/>
    <property type="match status" value="1"/>
</dbReference>
<sequence>MEEGKKFYLTRKGLENLEKEYESLKKIRVAMTDNEVPKLLESEDLNPEYVSFQEDLERLENRIIELENIFKNKEIIKSPSPEQAGSVNIGAKVAVEVEGEKEEFMIVGTLEADPSIGRISNESPVGVAFLGHKPGDEIVVSHPKKIIYKIKKVEYGES</sequence>
<dbReference type="EMBL" id="MHLZ01000036">
    <property type="protein sequence ID" value="OGZ19336.1"/>
    <property type="molecule type" value="Genomic_DNA"/>
</dbReference>
<evidence type="ECO:0000256" key="1">
    <source>
        <dbReference type="ARBA" id="ARBA00023015"/>
    </source>
</evidence>
<dbReference type="PANTHER" id="PTHR30437">
    <property type="entry name" value="TRANSCRIPTION ELONGATION FACTOR GREA"/>
    <property type="match status" value="1"/>
</dbReference>
<keyword evidence="3" id="KW-0175">Coiled coil</keyword>
<keyword evidence="1" id="KW-0805">Transcription regulation</keyword>
<reference evidence="6 7" key="1">
    <citation type="journal article" date="2016" name="Nat. Commun.">
        <title>Thousands of microbial genomes shed light on interconnected biogeochemical processes in an aquifer system.</title>
        <authorList>
            <person name="Anantharaman K."/>
            <person name="Brown C.T."/>
            <person name="Hug L.A."/>
            <person name="Sharon I."/>
            <person name="Castelle C.J."/>
            <person name="Probst A.J."/>
            <person name="Thomas B.C."/>
            <person name="Singh A."/>
            <person name="Wilkins M.J."/>
            <person name="Karaoz U."/>
            <person name="Brodie E.L."/>
            <person name="Williams K.H."/>
            <person name="Hubbard S.S."/>
            <person name="Banfield J.F."/>
        </authorList>
    </citation>
    <scope>NUCLEOTIDE SEQUENCE [LARGE SCALE GENOMIC DNA]</scope>
</reference>
<evidence type="ECO:0000259" key="4">
    <source>
        <dbReference type="Pfam" id="PF01272"/>
    </source>
</evidence>
<proteinExistence type="predicted"/>
<organism evidence="6 7">
    <name type="scientific">Candidatus Nealsonbacteria bacterium RIFCSPHIGHO2_01_FULL_38_55</name>
    <dbReference type="NCBI Taxonomy" id="1801664"/>
    <lineage>
        <taxon>Bacteria</taxon>
        <taxon>Candidatus Nealsoniibacteriota</taxon>
    </lineage>
</organism>
<keyword evidence="2" id="KW-0804">Transcription</keyword>
<dbReference type="InterPro" id="IPR023459">
    <property type="entry name" value="Tscrpt_elong_fac_GreA/B_fam"/>
</dbReference>
<dbReference type="GO" id="GO:0003677">
    <property type="term" value="F:DNA binding"/>
    <property type="evidence" value="ECO:0007669"/>
    <property type="project" value="InterPro"/>
</dbReference>
<dbReference type="GO" id="GO:0070063">
    <property type="term" value="F:RNA polymerase binding"/>
    <property type="evidence" value="ECO:0007669"/>
    <property type="project" value="InterPro"/>
</dbReference>
<evidence type="ECO:0000259" key="5">
    <source>
        <dbReference type="Pfam" id="PF03449"/>
    </source>
</evidence>
<evidence type="ECO:0000313" key="6">
    <source>
        <dbReference type="EMBL" id="OGZ19336.1"/>
    </source>
</evidence>
<dbReference type="AlphaFoldDB" id="A0A1G2E0E5"/>
<dbReference type="Gene3D" id="1.10.287.180">
    <property type="entry name" value="Transcription elongation factor, GreA/GreB, N-terminal domain"/>
    <property type="match status" value="1"/>
</dbReference>
<dbReference type="GO" id="GO:0032784">
    <property type="term" value="P:regulation of DNA-templated transcription elongation"/>
    <property type="evidence" value="ECO:0007669"/>
    <property type="project" value="InterPro"/>
</dbReference>
<dbReference type="Proteomes" id="UP000177360">
    <property type="component" value="Unassembled WGS sequence"/>
</dbReference>
<dbReference type="Pfam" id="PF01272">
    <property type="entry name" value="GreA_GreB"/>
    <property type="match status" value="1"/>
</dbReference>
<dbReference type="SUPFAM" id="SSF46557">
    <property type="entry name" value="GreA transcript cleavage protein, N-terminal domain"/>
    <property type="match status" value="1"/>
</dbReference>
<dbReference type="InterPro" id="IPR001437">
    <property type="entry name" value="Tscrpt_elong_fac_GreA/B_C"/>
</dbReference>
<gene>
    <name evidence="6" type="ORF">A2626_01020</name>
</gene>
<protein>
    <recommendedName>
        <fullName evidence="8">Transcription elongation factor GreA</fullName>
    </recommendedName>
</protein>
<dbReference type="SUPFAM" id="SSF54534">
    <property type="entry name" value="FKBP-like"/>
    <property type="match status" value="1"/>
</dbReference>
<feature type="domain" description="Transcription elongation factor GreA/GreB N-terminal" evidence="5">
    <location>
        <begin position="8"/>
        <end position="75"/>
    </location>
</feature>
<evidence type="ECO:0008006" key="8">
    <source>
        <dbReference type="Google" id="ProtNLM"/>
    </source>
</evidence>